<organism evidence="5 6">
    <name type="scientific">Mesorhizobium retamae</name>
    <dbReference type="NCBI Taxonomy" id="2912854"/>
    <lineage>
        <taxon>Bacteria</taxon>
        <taxon>Pseudomonadati</taxon>
        <taxon>Pseudomonadota</taxon>
        <taxon>Alphaproteobacteria</taxon>
        <taxon>Hyphomicrobiales</taxon>
        <taxon>Phyllobacteriaceae</taxon>
        <taxon>Mesorhizobium</taxon>
    </lineage>
</organism>
<evidence type="ECO:0000313" key="5">
    <source>
        <dbReference type="EMBL" id="MCG7506962.1"/>
    </source>
</evidence>
<evidence type="ECO:0000313" key="6">
    <source>
        <dbReference type="Proteomes" id="UP001201701"/>
    </source>
</evidence>
<feature type="domain" description="Methyltransferase type 11" evidence="4">
    <location>
        <begin position="49"/>
        <end position="140"/>
    </location>
</feature>
<dbReference type="PANTHER" id="PTHR43464:SF19">
    <property type="entry name" value="UBIQUINONE BIOSYNTHESIS O-METHYLTRANSFERASE, MITOCHONDRIAL"/>
    <property type="match status" value="1"/>
</dbReference>
<dbReference type="Proteomes" id="UP001201701">
    <property type="component" value="Unassembled WGS sequence"/>
</dbReference>
<protein>
    <submittedName>
        <fullName evidence="5">Class I SAM-dependent methyltransferase</fullName>
    </submittedName>
</protein>
<dbReference type="InterPro" id="IPR013216">
    <property type="entry name" value="Methyltransf_11"/>
</dbReference>
<keyword evidence="1 5" id="KW-0489">Methyltransferase</keyword>
<dbReference type="Pfam" id="PF08241">
    <property type="entry name" value="Methyltransf_11"/>
    <property type="match status" value="1"/>
</dbReference>
<name>A0ABS9QHN1_9HYPH</name>
<dbReference type="SUPFAM" id="SSF53335">
    <property type="entry name" value="S-adenosyl-L-methionine-dependent methyltransferases"/>
    <property type="match status" value="1"/>
</dbReference>
<dbReference type="PANTHER" id="PTHR43464">
    <property type="entry name" value="METHYLTRANSFERASE"/>
    <property type="match status" value="1"/>
</dbReference>
<keyword evidence="2" id="KW-0808">Transferase</keyword>
<keyword evidence="6" id="KW-1185">Reference proteome</keyword>
<dbReference type="InterPro" id="IPR029063">
    <property type="entry name" value="SAM-dependent_MTases_sf"/>
</dbReference>
<keyword evidence="3" id="KW-0949">S-adenosyl-L-methionine</keyword>
<evidence type="ECO:0000256" key="2">
    <source>
        <dbReference type="ARBA" id="ARBA00022679"/>
    </source>
</evidence>
<evidence type="ECO:0000256" key="1">
    <source>
        <dbReference type="ARBA" id="ARBA00022603"/>
    </source>
</evidence>
<dbReference type="Gene3D" id="3.40.50.150">
    <property type="entry name" value="Vaccinia Virus protein VP39"/>
    <property type="match status" value="1"/>
</dbReference>
<accession>A0ABS9QHN1</accession>
<gene>
    <name evidence="5" type="ORF">L4923_18200</name>
</gene>
<comment type="caution">
    <text evidence="5">The sequence shown here is derived from an EMBL/GenBank/DDBJ whole genome shotgun (WGS) entry which is preliminary data.</text>
</comment>
<dbReference type="GO" id="GO:0032259">
    <property type="term" value="P:methylation"/>
    <property type="evidence" value="ECO:0007669"/>
    <property type="project" value="UniProtKB-KW"/>
</dbReference>
<dbReference type="EMBL" id="JAKREW010000019">
    <property type="protein sequence ID" value="MCG7506962.1"/>
    <property type="molecule type" value="Genomic_DNA"/>
</dbReference>
<proteinExistence type="predicted"/>
<reference evidence="5 6" key="1">
    <citation type="submission" date="2022-02" db="EMBL/GenBank/DDBJ databases">
        <title>Draft genome sequence of Mezorhizobium retamae strain IRAMC:0171 isolated from Retama raetam nodules.</title>
        <authorList>
            <person name="Bengaied R."/>
            <person name="Sbissi I."/>
            <person name="Huber K."/>
            <person name="Ghodbane F."/>
            <person name="Nouioui I."/>
            <person name="Tarhouni M."/>
            <person name="Gtari M."/>
        </authorList>
    </citation>
    <scope>NUCLEOTIDE SEQUENCE [LARGE SCALE GENOMIC DNA]</scope>
    <source>
        <strain evidence="5 6">IRAMC:0171</strain>
    </source>
</reference>
<dbReference type="GO" id="GO:0008168">
    <property type="term" value="F:methyltransferase activity"/>
    <property type="evidence" value="ECO:0007669"/>
    <property type="project" value="UniProtKB-KW"/>
</dbReference>
<sequence>MTSPRKDHDHWSDVASEWIEWARAPGHDAFWAYRSSLREFIGKDTGNALEVGCGEGRVSRLLKECGYRVTATDPVEAFVVAAREAGSADHYEVAPANALPFEAESFDVVMAYNVLMDVDDVPAAVKEMRRVLRPSGTLFVSIVHPFADRGRFDRERADRPFVVDGTYFGIEHFEGAEERDGLRMRFAGWSQPLVNYFAALEAAGLAVTSLSEPRPDKGPQWAALRDWDRIPLFLWLKARPLAG</sequence>
<evidence type="ECO:0000259" key="4">
    <source>
        <dbReference type="Pfam" id="PF08241"/>
    </source>
</evidence>
<dbReference type="RefSeq" id="WP_239367647.1">
    <property type="nucleotide sequence ID" value="NZ_JAKREW010000019.1"/>
</dbReference>
<dbReference type="CDD" id="cd02440">
    <property type="entry name" value="AdoMet_MTases"/>
    <property type="match status" value="1"/>
</dbReference>
<evidence type="ECO:0000256" key="3">
    <source>
        <dbReference type="ARBA" id="ARBA00022691"/>
    </source>
</evidence>